<dbReference type="PANTHER" id="PTHR17985">
    <property type="entry name" value="SER/THR-RICH PROTEIN T10 IN DGCR REGION"/>
    <property type="match status" value="1"/>
</dbReference>
<dbReference type="GO" id="GO:0007030">
    <property type="term" value="P:Golgi organization"/>
    <property type="evidence" value="ECO:0007669"/>
    <property type="project" value="TreeGrafter"/>
</dbReference>
<comment type="caution">
    <text evidence="1">The sequence shown here is derived from an EMBL/GenBank/DDBJ whole genome shotgun (WGS) entry which is preliminary data.</text>
</comment>
<accession>A0AAN7TTR8</accession>
<dbReference type="EMBL" id="JAVFKY010000006">
    <property type="protein sequence ID" value="KAK5575188.1"/>
    <property type="molecule type" value="Genomic_DNA"/>
</dbReference>
<proteinExistence type="predicted"/>
<dbReference type="Proteomes" id="UP001344447">
    <property type="component" value="Unassembled WGS sequence"/>
</dbReference>
<organism evidence="1 2">
    <name type="scientific">Dictyostelium firmibasis</name>
    <dbReference type="NCBI Taxonomy" id="79012"/>
    <lineage>
        <taxon>Eukaryota</taxon>
        <taxon>Amoebozoa</taxon>
        <taxon>Evosea</taxon>
        <taxon>Eumycetozoa</taxon>
        <taxon>Dictyostelia</taxon>
        <taxon>Dictyosteliales</taxon>
        <taxon>Dictyosteliaceae</taxon>
        <taxon>Dictyostelium</taxon>
    </lineage>
</organism>
<dbReference type="PANTHER" id="PTHR17985:SF8">
    <property type="entry name" value="TRANSPORT AND GOLGI ORGANIZATION PROTEIN 2 HOMOLOG"/>
    <property type="match status" value="1"/>
</dbReference>
<evidence type="ECO:0000313" key="1">
    <source>
        <dbReference type="EMBL" id="KAK5575188.1"/>
    </source>
</evidence>
<dbReference type="GO" id="GO:0009306">
    <property type="term" value="P:protein secretion"/>
    <property type="evidence" value="ECO:0007669"/>
    <property type="project" value="TreeGrafter"/>
</dbReference>
<protein>
    <submittedName>
        <fullName evidence="1">Uncharacterized protein</fullName>
    </submittedName>
</protein>
<dbReference type="AlphaFoldDB" id="A0AAN7TTR8"/>
<evidence type="ECO:0000313" key="2">
    <source>
        <dbReference type="Proteomes" id="UP001344447"/>
    </source>
</evidence>
<name>A0AAN7TTR8_9MYCE</name>
<gene>
    <name evidence="1" type="ORF">RB653_010444</name>
</gene>
<keyword evidence="2" id="KW-1185">Reference proteome</keyword>
<dbReference type="GO" id="GO:0005794">
    <property type="term" value="C:Golgi apparatus"/>
    <property type="evidence" value="ECO:0007669"/>
    <property type="project" value="TreeGrafter"/>
</dbReference>
<reference evidence="1 2" key="1">
    <citation type="submission" date="2023-11" db="EMBL/GenBank/DDBJ databases">
        <title>Dfirmibasis_genome.</title>
        <authorList>
            <person name="Edelbroek B."/>
            <person name="Kjellin J."/>
            <person name="Jerlstrom-Hultqvist J."/>
            <person name="Soderbom F."/>
        </authorList>
    </citation>
    <scope>NUCLEOTIDE SEQUENCE [LARGE SCALE GENOMIC DNA]</scope>
    <source>
        <strain evidence="1 2">TNS-C-14</strain>
    </source>
</reference>
<dbReference type="InterPro" id="IPR008551">
    <property type="entry name" value="TANGO2"/>
</dbReference>
<dbReference type="Pfam" id="PF05742">
    <property type="entry name" value="TANGO2"/>
    <property type="match status" value="1"/>
</dbReference>
<sequence>MCLGFLSFYQYEGYPVIILNNREEEESRPTKLLYEWENIKINNNENSIKIYGGRDQIGGGTWLAVNNKGKFCMLLNSYYRNEECFLAKSASPNHGKMSRGTIVYDYLIDDDITPFNYIQRIEKQRNNYQPFKIIVGKINIKNNNEEKDDNDGSIAYYYNSHFIPPNFNDDGHIDENISTYPSLLKSIEKGTLFGISNFPNSCNTKRKIKGKDLLEKKLNSIFHKNHSNSNSSNKKEMKSIILNENNENELIDIMLLKTIENEPPAPMEHINTSSIFVPPYTSSFSNKIRSTVSTSLITFQNINNNNNNNNNNDNTNNNNLLTFAQIDHIQKKKNKIQQPII</sequence>